<sequence>MAKKVGSRKDRLVNNVIANEKEDHLLNSKLAALDLQKQKEMVRWETEKNKLSLPSLKANGRISPTPPSSPNTSPTRSPVLQRRRSDLIASETALRPHSQMMIMTEGVCLRRSKSSQDIRLSAGPKPPPYPVCGRPGAVSPRLLHRRSTIAQSRLHDEEIALRQACAERRFSAGVVPSIRVEESAESLHEKVKRFNESLQKASKESNRSESSTNSGDDDSPPTEELLIPLKPVTFRSKSLPNIVPMPGEKSAENMTFYEDMKRC</sequence>
<proteinExistence type="predicted"/>
<dbReference type="AlphaFoldDB" id="A0AAU9VV79"/>
<reference evidence="2 3" key="1">
    <citation type="submission" date="2022-05" db="EMBL/GenBank/DDBJ databases">
        <authorList>
            <consortium name="Genoscope - CEA"/>
            <person name="William W."/>
        </authorList>
    </citation>
    <scope>NUCLEOTIDE SEQUENCE [LARGE SCALE GENOMIC DNA]</scope>
</reference>
<feature type="compositionally biased region" description="Basic and acidic residues" evidence="1">
    <location>
        <begin position="196"/>
        <end position="207"/>
    </location>
</feature>
<comment type="caution">
    <text evidence="2">The sequence shown here is derived from an EMBL/GenBank/DDBJ whole genome shotgun (WGS) entry which is preliminary data.</text>
</comment>
<feature type="region of interest" description="Disordered" evidence="1">
    <location>
        <begin position="46"/>
        <end position="83"/>
    </location>
</feature>
<evidence type="ECO:0000256" key="1">
    <source>
        <dbReference type="SAM" id="MobiDB-lite"/>
    </source>
</evidence>
<dbReference type="Proteomes" id="UP001159428">
    <property type="component" value="Unassembled WGS sequence"/>
</dbReference>
<name>A0AAU9VV79_9CNID</name>
<evidence type="ECO:0000313" key="3">
    <source>
        <dbReference type="Proteomes" id="UP001159428"/>
    </source>
</evidence>
<accession>A0AAU9VV79</accession>
<feature type="non-terminal residue" evidence="2">
    <location>
        <position position="263"/>
    </location>
</feature>
<gene>
    <name evidence="2" type="ORF">PMEA_00017284</name>
</gene>
<feature type="region of interest" description="Disordered" evidence="1">
    <location>
        <begin position="196"/>
        <end position="226"/>
    </location>
</feature>
<keyword evidence="3" id="KW-1185">Reference proteome</keyword>
<evidence type="ECO:0000313" key="2">
    <source>
        <dbReference type="EMBL" id="CAH3035397.1"/>
    </source>
</evidence>
<organism evidence="2 3">
    <name type="scientific">Pocillopora meandrina</name>
    <dbReference type="NCBI Taxonomy" id="46732"/>
    <lineage>
        <taxon>Eukaryota</taxon>
        <taxon>Metazoa</taxon>
        <taxon>Cnidaria</taxon>
        <taxon>Anthozoa</taxon>
        <taxon>Hexacorallia</taxon>
        <taxon>Scleractinia</taxon>
        <taxon>Astrocoeniina</taxon>
        <taxon>Pocilloporidae</taxon>
        <taxon>Pocillopora</taxon>
    </lineage>
</organism>
<protein>
    <submittedName>
        <fullName evidence="2">Uncharacterized protein</fullName>
    </submittedName>
</protein>
<dbReference type="EMBL" id="CALNXJ010000003">
    <property type="protein sequence ID" value="CAH3035397.1"/>
    <property type="molecule type" value="Genomic_DNA"/>
</dbReference>